<dbReference type="InterPro" id="IPR003594">
    <property type="entry name" value="HATPase_dom"/>
</dbReference>
<keyword evidence="4" id="KW-0808">Transferase</keyword>
<dbReference type="Proteomes" id="UP001155057">
    <property type="component" value="Unassembled WGS sequence"/>
</dbReference>
<dbReference type="SUPFAM" id="SSF55874">
    <property type="entry name" value="ATPase domain of HSP90 chaperone/DNA topoisomerase II/histidine kinase"/>
    <property type="match status" value="1"/>
</dbReference>
<keyword evidence="4" id="KW-0418">Kinase</keyword>
<dbReference type="PANTHER" id="PTHR43547:SF2">
    <property type="entry name" value="HYBRID SIGNAL TRANSDUCTION HISTIDINE KINASE C"/>
    <property type="match status" value="1"/>
</dbReference>
<proteinExistence type="predicted"/>
<dbReference type="GO" id="GO:0000155">
    <property type="term" value="F:phosphorelay sensor kinase activity"/>
    <property type="evidence" value="ECO:0007669"/>
    <property type="project" value="TreeGrafter"/>
</dbReference>
<evidence type="ECO:0000256" key="2">
    <source>
        <dbReference type="ARBA" id="ARBA00012438"/>
    </source>
</evidence>
<keyword evidence="3" id="KW-0597">Phosphoprotein</keyword>
<dbReference type="EMBL" id="JANUAE010000004">
    <property type="protein sequence ID" value="MCS3709707.1"/>
    <property type="molecule type" value="Genomic_DNA"/>
</dbReference>
<comment type="catalytic activity">
    <reaction evidence="1">
        <text>ATP + protein L-histidine = ADP + protein N-phospho-L-histidine.</text>
        <dbReference type="EC" id="2.7.13.3"/>
    </reaction>
</comment>
<accession>A0A9X2TEP6</accession>
<dbReference type="PANTHER" id="PTHR43547">
    <property type="entry name" value="TWO-COMPONENT HISTIDINE KINASE"/>
    <property type="match status" value="1"/>
</dbReference>
<dbReference type="InterPro" id="IPR004358">
    <property type="entry name" value="Sig_transdc_His_kin-like_C"/>
</dbReference>
<protein>
    <recommendedName>
        <fullName evidence="2">histidine kinase</fullName>
        <ecNumber evidence="2">2.7.13.3</ecNumber>
    </recommendedName>
</protein>
<dbReference type="SMART" id="SM00387">
    <property type="entry name" value="HATPase_c"/>
    <property type="match status" value="1"/>
</dbReference>
<dbReference type="Gene3D" id="3.30.565.10">
    <property type="entry name" value="Histidine kinase-like ATPase, C-terminal domain"/>
    <property type="match status" value="1"/>
</dbReference>
<organism evidence="4 5">
    <name type="scientific">Salinibacter ruber</name>
    <dbReference type="NCBI Taxonomy" id="146919"/>
    <lineage>
        <taxon>Bacteria</taxon>
        <taxon>Pseudomonadati</taxon>
        <taxon>Rhodothermota</taxon>
        <taxon>Rhodothermia</taxon>
        <taxon>Rhodothermales</taxon>
        <taxon>Salinibacteraceae</taxon>
        <taxon>Salinibacter</taxon>
    </lineage>
</organism>
<dbReference type="CDD" id="cd00075">
    <property type="entry name" value="HATPase"/>
    <property type="match status" value="1"/>
</dbReference>
<comment type="caution">
    <text evidence="4">The sequence shown here is derived from an EMBL/GenBank/DDBJ whole genome shotgun (WGS) entry which is preliminary data.</text>
</comment>
<dbReference type="AlphaFoldDB" id="A0A9X2TEP6"/>
<dbReference type="PRINTS" id="PR00344">
    <property type="entry name" value="BCTRLSENSOR"/>
</dbReference>
<dbReference type="EC" id="2.7.13.3" evidence="2"/>
<evidence type="ECO:0000256" key="1">
    <source>
        <dbReference type="ARBA" id="ARBA00000085"/>
    </source>
</evidence>
<gene>
    <name evidence="4" type="ORF">GGP61_001311</name>
</gene>
<reference evidence="4" key="1">
    <citation type="submission" date="2022-08" db="EMBL/GenBank/DDBJ databases">
        <title>Genomic Encyclopedia of Type Strains, Phase V (KMG-V): Genome sequencing to study the core and pangenomes of soil and plant-associated prokaryotes.</title>
        <authorList>
            <person name="Whitman W."/>
        </authorList>
    </citation>
    <scope>NUCLEOTIDE SEQUENCE</scope>
    <source>
        <strain evidence="4">SP3049</strain>
    </source>
</reference>
<evidence type="ECO:0000256" key="3">
    <source>
        <dbReference type="ARBA" id="ARBA00022553"/>
    </source>
</evidence>
<evidence type="ECO:0000313" key="4">
    <source>
        <dbReference type="EMBL" id="MCS3709707.1"/>
    </source>
</evidence>
<dbReference type="Pfam" id="PF02518">
    <property type="entry name" value="HATPase_c"/>
    <property type="match status" value="1"/>
</dbReference>
<sequence length="111" mass="12184">MAEDLNLLFDNLLDNAMKYTPEEGKVTVEVANEASDIVLRVSDSGIEFDDKVADRLFERFYRTGETEQHADGGGLGLPIVKAIAESYGGTVTAWNSGQEKGSTFEVRVPIR</sequence>
<dbReference type="PROSITE" id="PS50109">
    <property type="entry name" value="HIS_KIN"/>
    <property type="match status" value="1"/>
</dbReference>
<name>A0A9X2TEP6_9BACT</name>
<dbReference type="InterPro" id="IPR005467">
    <property type="entry name" value="His_kinase_dom"/>
</dbReference>
<evidence type="ECO:0000313" key="5">
    <source>
        <dbReference type="Proteomes" id="UP001155057"/>
    </source>
</evidence>
<dbReference type="RefSeq" id="WP_259040296.1">
    <property type="nucleotide sequence ID" value="NZ_JANUAE010000004.1"/>
</dbReference>
<dbReference type="InterPro" id="IPR036890">
    <property type="entry name" value="HATPase_C_sf"/>
</dbReference>